<dbReference type="Gene3D" id="1.50.10.10">
    <property type="match status" value="1"/>
</dbReference>
<dbReference type="InterPro" id="IPR008928">
    <property type="entry name" value="6-hairpin_glycosidase_sf"/>
</dbReference>
<accession>A0ABR5AJW3</accession>
<dbReference type="Proteomes" id="UP000031967">
    <property type="component" value="Unassembled WGS sequence"/>
</dbReference>
<dbReference type="InterPro" id="IPR012341">
    <property type="entry name" value="6hp_glycosidase-like_sf"/>
</dbReference>
<dbReference type="SUPFAM" id="SSF48208">
    <property type="entry name" value="Six-hairpin glycosidases"/>
    <property type="match status" value="1"/>
</dbReference>
<dbReference type="EMBL" id="JXAK01000010">
    <property type="protein sequence ID" value="KIL41304.1"/>
    <property type="molecule type" value="Genomic_DNA"/>
</dbReference>
<keyword evidence="2" id="KW-1185">Reference proteome</keyword>
<gene>
    <name evidence="1" type="ORF">SD70_07550</name>
</gene>
<evidence type="ECO:0000313" key="2">
    <source>
        <dbReference type="Proteomes" id="UP000031967"/>
    </source>
</evidence>
<evidence type="ECO:0000313" key="1">
    <source>
        <dbReference type="EMBL" id="KIL41304.1"/>
    </source>
</evidence>
<sequence length="289" mass="32126">MLQYAAAANRWDIYRQQTLFLRRYLLQPSGHVRWKTDSSHRQKLGSNAAIDDLRIVRALLAGARKWGAASDHRLAKEIADALLRDNRTGNLLADHYNTEDGAKAETLTSSYLDPASMFVLAKEDSRWLPVAEASLKLLTEAAQPNGFYRKTYNLARGEWTDPAGSDRNMIDTLLAAIHAQEAGAPPVPTLRLVQALWSRDGRLYGTYRDDLQAASADESPAVYALAVRLLEQAGEAERAKPLRSRLAQLAVQDPASPFYGGFLDPATLECYSFDNLQALIVENGKRKQQ</sequence>
<organism evidence="1 2">
    <name type="scientific">Gordoniibacillus kamchatkensis</name>
    <dbReference type="NCBI Taxonomy" id="1590651"/>
    <lineage>
        <taxon>Bacteria</taxon>
        <taxon>Bacillati</taxon>
        <taxon>Bacillota</taxon>
        <taxon>Bacilli</taxon>
        <taxon>Bacillales</taxon>
        <taxon>Paenibacillaceae</taxon>
        <taxon>Gordoniibacillus</taxon>
    </lineage>
</organism>
<proteinExistence type="predicted"/>
<dbReference type="RefSeq" id="WP_041047008.1">
    <property type="nucleotide sequence ID" value="NZ_JXAK01000010.1"/>
</dbReference>
<reference evidence="1 2" key="1">
    <citation type="submission" date="2014-12" db="EMBL/GenBank/DDBJ databases">
        <title>Draft genome sequence of Paenibacillus kamchatkensis strain B-2647.</title>
        <authorList>
            <person name="Karlyshev A.V."/>
            <person name="Kudryashova E.B."/>
        </authorList>
    </citation>
    <scope>NUCLEOTIDE SEQUENCE [LARGE SCALE GENOMIC DNA]</scope>
    <source>
        <strain evidence="1 2">VKM B-2647</strain>
    </source>
</reference>
<comment type="caution">
    <text evidence="1">The sequence shown here is derived from an EMBL/GenBank/DDBJ whole genome shotgun (WGS) entry which is preliminary data.</text>
</comment>
<protein>
    <submittedName>
        <fullName evidence="1">Uncharacterized protein</fullName>
    </submittedName>
</protein>
<name>A0ABR5AJW3_9BACL</name>